<reference evidence="1" key="5">
    <citation type="journal article" date="2021" name="G3 (Bethesda)">
        <title>Aegilops tauschii genome assembly Aet v5.0 features greater sequence contiguity and improved annotation.</title>
        <authorList>
            <person name="Wang L."/>
            <person name="Zhu T."/>
            <person name="Rodriguez J.C."/>
            <person name="Deal K.R."/>
            <person name="Dubcovsky J."/>
            <person name="McGuire P.E."/>
            <person name="Lux T."/>
            <person name="Spannagl M."/>
            <person name="Mayer K.F.X."/>
            <person name="Baldrich P."/>
            <person name="Meyers B.C."/>
            <person name="Huo N."/>
            <person name="Gu Y.Q."/>
            <person name="Zhou H."/>
            <person name="Devos K.M."/>
            <person name="Bennetzen J.L."/>
            <person name="Unver T."/>
            <person name="Budak H."/>
            <person name="Gulick P.J."/>
            <person name="Galiba G."/>
            <person name="Kalapos B."/>
            <person name="Nelson D.R."/>
            <person name="Li P."/>
            <person name="You F.M."/>
            <person name="Luo M.C."/>
            <person name="Dvorak J."/>
        </authorList>
    </citation>
    <scope>NUCLEOTIDE SEQUENCE [LARGE SCALE GENOMIC DNA]</scope>
    <source>
        <strain evidence="1">cv. AL8/78</strain>
    </source>
</reference>
<evidence type="ECO:0000313" key="2">
    <source>
        <dbReference type="Proteomes" id="UP000015105"/>
    </source>
</evidence>
<reference evidence="2" key="2">
    <citation type="journal article" date="2017" name="Nat. Plants">
        <title>The Aegilops tauschii genome reveals multiple impacts of transposons.</title>
        <authorList>
            <person name="Zhao G."/>
            <person name="Zou C."/>
            <person name="Li K."/>
            <person name="Wang K."/>
            <person name="Li T."/>
            <person name="Gao L."/>
            <person name="Zhang X."/>
            <person name="Wang H."/>
            <person name="Yang Z."/>
            <person name="Liu X."/>
            <person name="Jiang W."/>
            <person name="Mao L."/>
            <person name="Kong X."/>
            <person name="Jiao Y."/>
            <person name="Jia J."/>
        </authorList>
    </citation>
    <scope>NUCLEOTIDE SEQUENCE [LARGE SCALE GENOMIC DNA]</scope>
    <source>
        <strain evidence="2">cv. AL8/78</strain>
    </source>
</reference>
<reference evidence="2" key="1">
    <citation type="journal article" date="2014" name="Science">
        <title>Ancient hybridizations among the ancestral genomes of bread wheat.</title>
        <authorList>
            <consortium name="International Wheat Genome Sequencing Consortium,"/>
            <person name="Marcussen T."/>
            <person name="Sandve S.R."/>
            <person name="Heier L."/>
            <person name="Spannagl M."/>
            <person name="Pfeifer M."/>
            <person name="Jakobsen K.S."/>
            <person name="Wulff B.B."/>
            <person name="Steuernagel B."/>
            <person name="Mayer K.F."/>
            <person name="Olsen O.A."/>
        </authorList>
    </citation>
    <scope>NUCLEOTIDE SEQUENCE [LARGE SCALE GENOMIC DNA]</scope>
    <source>
        <strain evidence="2">cv. AL8/78</strain>
    </source>
</reference>
<dbReference type="EnsemblPlants" id="AET1Gv20973700.6">
    <property type="protein sequence ID" value="AET1Gv20973700.6"/>
    <property type="gene ID" value="AET1Gv20973700"/>
</dbReference>
<reference evidence="1" key="4">
    <citation type="submission" date="2019-03" db="UniProtKB">
        <authorList>
            <consortium name="EnsemblPlants"/>
        </authorList>
    </citation>
    <scope>IDENTIFICATION</scope>
</reference>
<keyword evidence="2" id="KW-1185">Reference proteome</keyword>
<accession>A0A452ZYJ0</accession>
<name>A0A452ZYJ0_AEGTS</name>
<dbReference type="Gramene" id="AET1Gv20973700.6">
    <property type="protein sequence ID" value="AET1Gv20973700.6"/>
    <property type="gene ID" value="AET1Gv20973700"/>
</dbReference>
<dbReference type="Proteomes" id="UP000015105">
    <property type="component" value="Chromosome 1D"/>
</dbReference>
<proteinExistence type="predicted"/>
<evidence type="ECO:0000313" key="1">
    <source>
        <dbReference type="EnsemblPlants" id="AET1Gv20973700.6"/>
    </source>
</evidence>
<organism evidence="1 2">
    <name type="scientific">Aegilops tauschii subsp. strangulata</name>
    <name type="common">Goatgrass</name>
    <dbReference type="NCBI Taxonomy" id="200361"/>
    <lineage>
        <taxon>Eukaryota</taxon>
        <taxon>Viridiplantae</taxon>
        <taxon>Streptophyta</taxon>
        <taxon>Embryophyta</taxon>
        <taxon>Tracheophyta</taxon>
        <taxon>Spermatophyta</taxon>
        <taxon>Magnoliopsida</taxon>
        <taxon>Liliopsida</taxon>
        <taxon>Poales</taxon>
        <taxon>Poaceae</taxon>
        <taxon>BOP clade</taxon>
        <taxon>Pooideae</taxon>
        <taxon>Triticodae</taxon>
        <taxon>Triticeae</taxon>
        <taxon>Triticinae</taxon>
        <taxon>Aegilops</taxon>
    </lineage>
</organism>
<sequence length="47" mass="5064">MCMERVMYVKAAVATGRQGFVSSGGPLGSVMKFVLPAVSFGVLLEWR</sequence>
<protein>
    <submittedName>
        <fullName evidence="1">Uncharacterized protein</fullName>
    </submittedName>
</protein>
<reference evidence="1" key="3">
    <citation type="journal article" date="2017" name="Nature">
        <title>Genome sequence of the progenitor of the wheat D genome Aegilops tauschii.</title>
        <authorList>
            <person name="Luo M.C."/>
            <person name="Gu Y.Q."/>
            <person name="Puiu D."/>
            <person name="Wang H."/>
            <person name="Twardziok S.O."/>
            <person name="Deal K.R."/>
            <person name="Huo N."/>
            <person name="Zhu T."/>
            <person name="Wang L."/>
            <person name="Wang Y."/>
            <person name="McGuire P.E."/>
            <person name="Liu S."/>
            <person name="Long H."/>
            <person name="Ramasamy R.K."/>
            <person name="Rodriguez J.C."/>
            <person name="Van S.L."/>
            <person name="Yuan L."/>
            <person name="Wang Z."/>
            <person name="Xia Z."/>
            <person name="Xiao L."/>
            <person name="Anderson O.D."/>
            <person name="Ouyang S."/>
            <person name="Liang Y."/>
            <person name="Zimin A.V."/>
            <person name="Pertea G."/>
            <person name="Qi P."/>
            <person name="Bennetzen J.L."/>
            <person name="Dai X."/>
            <person name="Dawson M.W."/>
            <person name="Muller H.G."/>
            <person name="Kugler K."/>
            <person name="Rivarola-Duarte L."/>
            <person name="Spannagl M."/>
            <person name="Mayer K.F.X."/>
            <person name="Lu F.H."/>
            <person name="Bevan M.W."/>
            <person name="Leroy P."/>
            <person name="Li P."/>
            <person name="You F.M."/>
            <person name="Sun Q."/>
            <person name="Liu Z."/>
            <person name="Lyons E."/>
            <person name="Wicker T."/>
            <person name="Salzberg S.L."/>
            <person name="Devos K.M."/>
            <person name="Dvorak J."/>
        </authorList>
    </citation>
    <scope>NUCLEOTIDE SEQUENCE [LARGE SCALE GENOMIC DNA]</scope>
    <source>
        <strain evidence="1">cv. AL8/78</strain>
    </source>
</reference>
<dbReference type="AlphaFoldDB" id="A0A452ZYJ0"/>